<dbReference type="AlphaFoldDB" id="A0A4Y1QVI2"/>
<gene>
    <name evidence="1" type="ORF">Prudu_004464</name>
</gene>
<keyword evidence="1" id="KW-0371">Homeobox</keyword>
<name>A0A4Y1QVI2_PRUDU</name>
<accession>A0A4Y1QVI2</accession>
<sequence length="61" mass="6739">MLFAGQVSSKFYEDEAATLYATLGFFSRDCQETVQEILRQVLVAAGFGSKQGAMRRDALSK</sequence>
<proteinExistence type="predicted"/>
<dbReference type="GO" id="GO:0003677">
    <property type="term" value="F:DNA binding"/>
    <property type="evidence" value="ECO:0007669"/>
    <property type="project" value="UniProtKB-KW"/>
</dbReference>
<protein>
    <submittedName>
        <fullName evidence="1">Homeodomain-like transcriptional regulator</fullName>
    </submittedName>
</protein>
<organism evidence="1">
    <name type="scientific">Prunus dulcis</name>
    <name type="common">Almond</name>
    <name type="synonym">Amygdalus dulcis</name>
    <dbReference type="NCBI Taxonomy" id="3755"/>
    <lineage>
        <taxon>Eukaryota</taxon>
        <taxon>Viridiplantae</taxon>
        <taxon>Streptophyta</taxon>
        <taxon>Embryophyta</taxon>
        <taxon>Tracheophyta</taxon>
        <taxon>Spermatophyta</taxon>
        <taxon>Magnoliopsida</taxon>
        <taxon>eudicotyledons</taxon>
        <taxon>Gunneridae</taxon>
        <taxon>Pentapetalae</taxon>
        <taxon>rosids</taxon>
        <taxon>fabids</taxon>
        <taxon>Rosales</taxon>
        <taxon>Rosaceae</taxon>
        <taxon>Amygdaloideae</taxon>
        <taxon>Amygdaleae</taxon>
        <taxon>Prunus</taxon>
    </lineage>
</organism>
<dbReference type="EMBL" id="AP019297">
    <property type="protein sequence ID" value="BBG95817.1"/>
    <property type="molecule type" value="Genomic_DNA"/>
</dbReference>
<keyword evidence="1" id="KW-0238">DNA-binding</keyword>
<feature type="non-terminal residue" evidence="1">
    <location>
        <position position="61"/>
    </location>
</feature>
<reference evidence="1" key="1">
    <citation type="journal article" date="2019" name="Science">
        <title>Mutation of a bHLH transcription factor allowed almond domestication.</title>
        <authorList>
            <person name="Sanchez-Perez R."/>
            <person name="Pavan S."/>
            <person name="Mazzeo R."/>
            <person name="Moldovan C."/>
            <person name="Aiese Cigliano R."/>
            <person name="Del Cueto J."/>
            <person name="Ricciardi F."/>
            <person name="Lotti C."/>
            <person name="Ricciardi L."/>
            <person name="Dicenta F."/>
            <person name="Lopez-Marques R.L."/>
            <person name="Lindberg Moller B."/>
        </authorList>
    </citation>
    <scope>NUCLEOTIDE SEQUENCE</scope>
</reference>
<evidence type="ECO:0000313" key="1">
    <source>
        <dbReference type="EMBL" id="BBG95817.1"/>
    </source>
</evidence>